<name>A0A1E7QL21_WOLPI</name>
<comment type="caution">
    <text evidence="9">The sequence shown here is derived from an EMBL/GenBank/DDBJ whole genome shotgun (WGS) entry which is preliminary data.</text>
</comment>
<dbReference type="AlphaFoldDB" id="A0A1E7QL21"/>
<dbReference type="InterPro" id="IPR002942">
    <property type="entry name" value="S4_RNA-bd"/>
</dbReference>
<dbReference type="GO" id="GO:0003723">
    <property type="term" value="F:RNA binding"/>
    <property type="evidence" value="ECO:0007669"/>
    <property type="project" value="UniProtKB-KW"/>
</dbReference>
<evidence type="ECO:0000259" key="8">
    <source>
        <dbReference type="SMART" id="SM00363"/>
    </source>
</evidence>
<evidence type="ECO:0000256" key="5">
    <source>
        <dbReference type="PIRSR" id="PIRSR606225-1"/>
    </source>
</evidence>
<dbReference type="SUPFAM" id="SSF55120">
    <property type="entry name" value="Pseudouridine synthase"/>
    <property type="match status" value="1"/>
</dbReference>
<organism evidence="9 10">
    <name type="scientific">Wolbachia pipientis</name>
    <dbReference type="NCBI Taxonomy" id="955"/>
    <lineage>
        <taxon>Bacteria</taxon>
        <taxon>Pseudomonadati</taxon>
        <taxon>Pseudomonadota</taxon>
        <taxon>Alphaproteobacteria</taxon>
        <taxon>Rickettsiales</taxon>
        <taxon>Anaplasmataceae</taxon>
        <taxon>Wolbachieae</taxon>
        <taxon>Wolbachia</taxon>
    </lineage>
</organism>
<evidence type="ECO:0000256" key="4">
    <source>
        <dbReference type="ARBA" id="ARBA00023235"/>
    </source>
</evidence>
<dbReference type="GO" id="GO:0000455">
    <property type="term" value="P:enzyme-directed rRNA pseudouridine synthesis"/>
    <property type="evidence" value="ECO:0007669"/>
    <property type="project" value="UniProtKB-ARBA"/>
</dbReference>
<feature type="domain" description="RNA-binding S4" evidence="8">
    <location>
        <begin position="14"/>
        <end position="69"/>
    </location>
</feature>
<evidence type="ECO:0000313" key="10">
    <source>
        <dbReference type="Proteomes" id="UP000175679"/>
    </source>
</evidence>
<dbReference type="RefSeq" id="WP_070064824.1">
    <property type="nucleotide sequence ID" value="NZ_MJMG01000001.1"/>
</dbReference>
<dbReference type="InterPro" id="IPR050188">
    <property type="entry name" value="RluA_PseudoU_synthase"/>
</dbReference>
<comment type="catalytic activity">
    <reaction evidence="1">
        <text>uridine(955/2504/2580) in 23S rRNA = pseudouridine(955/2504/2580) in 23S rRNA</text>
        <dbReference type="Rhea" id="RHEA:42528"/>
        <dbReference type="Rhea" id="RHEA-COMP:10099"/>
        <dbReference type="Rhea" id="RHEA-COMP:10100"/>
        <dbReference type="ChEBI" id="CHEBI:65314"/>
        <dbReference type="ChEBI" id="CHEBI:65315"/>
        <dbReference type="EC" id="5.4.99.24"/>
    </reaction>
</comment>
<dbReference type="PROSITE" id="PS01129">
    <property type="entry name" value="PSI_RLU"/>
    <property type="match status" value="1"/>
</dbReference>
<dbReference type="InterPro" id="IPR020103">
    <property type="entry name" value="PsdUridine_synth_cat_dom_sf"/>
</dbReference>
<dbReference type="Pfam" id="PF00849">
    <property type="entry name" value="PseudoU_synth_2"/>
    <property type="match status" value="1"/>
</dbReference>
<evidence type="ECO:0000256" key="7">
    <source>
        <dbReference type="RuleBase" id="RU362028"/>
    </source>
</evidence>
<keyword evidence="10" id="KW-1185">Reference proteome</keyword>
<dbReference type="OrthoDB" id="9807829at2"/>
<dbReference type="CDD" id="cd02869">
    <property type="entry name" value="PseudoU_synth_RluA_like"/>
    <property type="match status" value="1"/>
</dbReference>
<dbReference type="InterPro" id="IPR006224">
    <property type="entry name" value="PsdUridine_synth_RluA-like_CS"/>
</dbReference>
<dbReference type="InterPro" id="IPR006145">
    <property type="entry name" value="PsdUridine_synth_RsuA/RluA"/>
</dbReference>
<dbReference type="InterPro" id="IPR006225">
    <property type="entry name" value="PsdUridine_synth_RluC/D"/>
</dbReference>
<evidence type="ECO:0000313" key="9">
    <source>
        <dbReference type="EMBL" id="OEY87175.1"/>
    </source>
</evidence>
<dbReference type="InterPro" id="IPR036986">
    <property type="entry name" value="S4_RNA-bd_sf"/>
</dbReference>
<dbReference type="PROSITE" id="PS50889">
    <property type="entry name" value="S4"/>
    <property type="match status" value="1"/>
</dbReference>
<dbReference type="PANTHER" id="PTHR21600:SF83">
    <property type="entry name" value="PSEUDOURIDYLATE SYNTHASE RPUSD4, MITOCHONDRIAL"/>
    <property type="match status" value="1"/>
</dbReference>
<dbReference type="PANTHER" id="PTHR21600">
    <property type="entry name" value="MITOCHONDRIAL RNA PSEUDOURIDINE SYNTHASE"/>
    <property type="match status" value="1"/>
</dbReference>
<gene>
    <name evidence="9" type="ORF">BIY23_01735</name>
</gene>
<comment type="function">
    <text evidence="2">Responsible for synthesis of pseudouridine from uracil at positions 955, 2504 and 2580 in 23S ribosomal RNA.</text>
</comment>
<dbReference type="EMBL" id="MJMG01000001">
    <property type="protein sequence ID" value="OEY87175.1"/>
    <property type="molecule type" value="Genomic_DNA"/>
</dbReference>
<dbReference type="GO" id="GO:0160141">
    <property type="term" value="F:23S rRNA pseudouridine(955/2504/2580) synthase activity"/>
    <property type="evidence" value="ECO:0007669"/>
    <property type="project" value="UniProtKB-EC"/>
</dbReference>
<dbReference type="Gene3D" id="3.10.290.10">
    <property type="entry name" value="RNA-binding S4 domain"/>
    <property type="match status" value="1"/>
</dbReference>
<evidence type="ECO:0000256" key="2">
    <source>
        <dbReference type="ARBA" id="ARBA00002876"/>
    </source>
</evidence>
<dbReference type="CDD" id="cd00165">
    <property type="entry name" value="S4"/>
    <property type="match status" value="1"/>
</dbReference>
<dbReference type="SMART" id="SM00363">
    <property type="entry name" value="S4"/>
    <property type="match status" value="1"/>
</dbReference>
<dbReference type="EC" id="5.4.99.-" evidence="7"/>
<reference evidence="9 10" key="1">
    <citation type="submission" date="2016-09" db="EMBL/GenBank/DDBJ databases">
        <title>Genomic evidence for plant-parasitic nematodes as the earliest Wolbachia hosts.</title>
        <authorList>
            <person name="Brown A.M."/>
            <person name="Wasala S.K."/>
            <person name="Howe D.K."/>
            <person name="Peetz A.B."/>
            <person name="Zasada I.A."/>
            <person name="Denver D.R."/>
        </authorList>
    </citation>
    <scope>NUCLEOTIDE SEQUENCE [LARGE SCALE GENOMIC DNA]</scope>
    <source>
        <strain evidence="10">wPpe</strain>
    </source>
</reference>
<dbReference type="NCBIfam" id="TIGR00005">
    <property type="entry name" value="rluA_subfam"/>
    <property type="match status" value="1"/>
</dbReference>
<feature type="active site" evidence="5">
    <location>
        <position position="138"/>
    </location>
</feature>
<evidence type="ECO:0000256" key="6">
    <source>
        <dbReference type="PROSITE-ProRule" id="PRU00182"/>
    </source>
</evidence>
<proteinExistence type="inferred from homology"/>
<protein>
    <recommendedName>
        <fullName evidence="7">Pseudouridine synthase</fullName>
        <ecNumber evidence="7">5.4.99.-</ecNumber>
    </recommendedName>
</protein>
<dbReference type="Proteomes" id="UP000175679">
    <property type="component" value="Unassembled WGS sequence"/>
</dbReference>
<evidence type="ECO:0000256" key="3">
    <source>
        <dbReference type="ARBA" id="ARBA00010876"/>
    </source>
</evidence>
<accession>A0A1E7QL21</accession>
<dbReference type="Pfam" id="PF01479">
    <property type="entry name" value="S4"/>
    <property type="match status" value="1"/>
</dbReference>
<dbReference type="Gene3D" id="3.30.2350.10">
    <property type="entry name" value="Pseudouridine synthase"/>
    <property type="match status" value="1"/>
</dbReference>
<sequence>MTVIRTLTVNDNEIRLDKYIKRFFPNLTQSVIEKSLRRGLIKVNDQMVKSNYRVSHGENIIIKYIDNVHFHSEYKTPELKPNTKLIKLLQENILYEDDYIVAINKPAGIIVQGGKNSVSDVLDYIKSEETLKMVHRIDRDTSGIIIFARNAAVAKYLMGEFKTRTINKTYLSLTVGIPDENNGIINCPLVKRYVAGQEKVIVDINSSLNAVTHFSILEKLNHNVAFLKLTPITGRTHQLRVHLAHINCPILGDGKYGGRKAFINGIVNKMHLHAHSLSLKLPNNRKIVLTAPISQHIKQSIEIFSSVHVAKNL</sequence>
<dbReference type="SUPFAM" id="SSF55174">
    <property type="entry name" value="Alpha-L RNA-binding motif"/>
    <property type="match status" value="1"/>
</dbReference>
<keyword evidence="4 7" id="KW-0413">Isomerase</keyword>
<comment type="similarity">
    <text evidence="3 7">Belongs to the pseudouridine synthase RluA family.</text>
</comment>
<keyword evidence="6" id="KW-0694">RNA-binding</keyword>
<evidence type="ECO:0000256" key="1">
    <source>
        <dbReference type="ARBA" id="ARBA00000381"/>
    </source>
</evidence>
<comment type="catalytic activity">
    <reaction evidence="7">
        <text>a uridine in RNA = a pseudouridine in RNA</text>
        <dbReference type="Rhea" id="RHEA:48348"/>
        <dbReference type="Rhea" id="RHEA-COMP:12068"/>
        <dbReference type="Rhea" id="RHEA-COMP:12069"/>
        <dbReference type="ChEBI" id="CHEBI:65314"/>
        <dbReference type="ChEBI" id="CHEBI:65315"/>
    </reaction>
</comment>